<name>A0A1I7W8S9_HETBA</name>
<protein>
    <submittedName>
        <fullName evidence="2">DUF3453 domain-containing protein</fullName>
    </submittedName>
</protein>
<dbReference type="WBParaSite" id="Hba_01057">
    <property type="protein sequence ID" value="Hba_01057"/>
    <property type="gene ID" value="Hba_01057"/>
</dbReference>
<organism evidence="1 2">
    <name type="scientific">Heterorhabditis bacteriophora</name>
    <name type="common">Entomopathogenic nematode worm</name>
    <dbReference type="NCBI Taxonomy" id="37862"/>
    <lineage>
        <taxon>Eukaryota</taxon>
        <taxon>Metazoa</taxon>
        <taxon>Ecdysozoa</taxon>
        <taxon>Nematoda</taxon>
        <taxon>Chromadorea</taxon>
        <taxon>Rhabditida</taxon>
        <taxon>Rhabditina</taxon>
        <taxon>Rhabditomorpha</taxon>
        <taxon>Strongyloidea</taxon>
        <taxon>Heterorhabditidae</taxon>
        <taxon>Heterorhabditis</taxon>
    </lineage>
</organism>
<dbReference type="AlphaFoldDB" id="A0A1I7W8S9"/>
<reference evidence="2" key="1">
    <citation type="submission" date="2016-11" db="UniProtKB">
        <authorList>
            <consortium name="WormBaseParasite"/>
        </authorList>
    </citation>
    <scope>IDENTIFICATION</scope>
</reference>
<dbReference type="Proteomes" id="UP000095283">
    <property type="component" value="Unplaced"/>
</dbReference>
<accession>A0A1I7W8S9</accession>
<evidence type="ECO:0000313" key="2">
    <source>
        <dbReference type="WBParaSite" id="Hba_01057"/>
    </source>
</evidence>
<sequence length="327" mass="36946">MSFTDCLKYAEDVKTTDMVVFPCCVLLLVVDNYCVQLRNWVTDPLFHFLPKIRDIIYHNCLYNQEQRTKAANLLFSVFSTRSQLRFTLPEVVEDSTKSSSQNSEEDLRGIYHYSDSDQTLKSRFKIPDFEEALDTFHRVKFGSSLLRSSANVDDPSTSIAKLLMPSLNDALNKMEEKTRVYDKSPKITEESEEISESVSQSTELLQAASHPFSGVRLPYNTQNSSLTFVGDGLSTPKLYGHLCDVGKLYSNLLAFILIETKQLIYGGSYKDESSSSFTNIITKSRDDLSTCIVKCDRERPIVFTLEGPADLHVNSTHISQPEGYASE</sequence>
<proteinExistence type="predicted"/>
<evidence type="ECO:0000313" key="1">
    <source>
        <dbReference type="Proteomes" id="UP000095283"/>
    </source>
</evidence>
<keyword evidence="1" id="KW-1185">Reference proteome</keyword>